<dbReference type="Proteomes" id="UP000233458">
    <property type="component" value="Plasmid pCSC3H3"/>
</dbReference>
<evidence type="ECO:0000313" key="5">
    <source>
        <dbReference type="EMBL" id="AUG55754.1"/>
    </source>
</evidence>
<dbReference type="SUPFAM" id="SSF46785">
    <property type="entry name" value="Winged helix' DNA-binding domain"/>
    <property type="match status" value="1"/>
</dbReference>
<dbReference type="GO" id="GO:0003677">
    <property type="term" value="F:DNA binding"/>
    <property type="evidence" value="ECO:0007669"/>
    <property type="project" value="UniProtKB-KW"/>
</dbReference>
<dbReference type="InterPro" id="IPR000524">
    <property type="entry name" value="Tscrpt_reg_HTH_GntR"/>
</dbReference>
<dbReference type="Proteomes" id="UP000233597">
    <property type="component" value="Unassembled WGS sequence"/>
</dbReference>
<gene>
    <name evidence="6" type="ORF">COO20_12640</name>
    <name evidence="5" type="ORF">CSC3H3_23200</name>
</gene>
<dbReference type="PANTHER" id="PTHR43537:SF44">
    <property type="entry name" value="GNTR FAMILY REGULATORY PROTEIN"/>
    <property type="match status" value="1"/>
</dbReference>
<organism evidence="6 8">
    <name type="scientific">Thalassospira marina</name>
    <dbReference type="NCBI Taxonomy" id="2048283"/>
    <lineage>
        <taxon>Bacteria</taxon>
        <taxon>Pseudomonadati</taxon>
        <taxon>Pseudomonadota</taxon>
        <taxon>Alphaproteobacteria</taxon>
        <taxon>Rhodospirillales</taxon>
        <taxon>Thalassospiraceae</taxon>
        <taxon>Thalassospira</taxon>
    </lineage>
</organism>
<evidence type="ECO:0000259" key="4">
    <source>
        <dbReference type="PROSITE" id="PS50949"/>
    </source>
</evidence>
<dbReference type="Pfam" id="PF00392">
    <property type="entry name" value="GntR"/>
    <property type="match status" value="1"/>
</dbReference>
<dbReference type="InterPro" id="IPR036388">
    <property type="entry name" value="WH-like_DNA-bd_sf"/>
</dbReference>
<dbReference type="SMART" id="SM00345">
    <property type="entry name" value="HTH_GNTR"/>
    <property type="match status" value="1"/>
</dbReference>
<dbReference type="InterPro" id="IPR011711">
    <property type="entry name" value="GntR_C"/>
</dbReference>
<dbReference type="RefSeq" id="WP_101267023.1">
    <property type="nucleotide sequence ID" value="NZ_CP024200.1"/>
</dbReference>
<dbReference type="Pfam" id="PF07729">
    <property type="entry name" value="FCD"/>
    <property type="match status" value="1"/>
</dbReference>
<dbReference type="Gene3D" id="1.10.10.10">
    <property type="entry name" value="Winged helix-like DNA-binding domain superfamily/Winged helix DNA-binding domain"/>
    <property type="match status" value="1"/>
</dbReference>
<keyword evidence="5" id="KW-0614">Plasmid</keyword>
<dbReference type="Gene3D" id="1.20.120.530">
    <property type="entry name" value="GntR ligand-binding domain-like"/>
    <property type="match status" value="1"/>
</dbReference>
<reference evidence="5 7" key="2">
    <citation type="submission" date="2017-10" db="EMBL/GenBank/DDBJ databases">
        <title>Biodiversity and function of Thalassospira species in the particle-attached aromatic-hydrocarbon-degrading consortia from the surface seawater of the China South Sea.</title>
        <authorList>
            <person name="Dong C."/>
            <person name="Liu R."/>
            <person name="Shao Z."/>
        </authorList>
    </citation>
    <scope>NUCLEOTIDE SEQUENCE [LARGE SCALE GENOMIC DNA]</scope>
    <source>
        <strain evidence="5 7">CSC3H3</strain>
        <plasmid evidence="7">pcsc3h3</plasmid>
        <plasmid evidence="5">pCSC3H3</plasmid>
    </source>
</reference>
<dbReference type="KEGG" id="thac:CSC3H3_23200"/>
<geneLocation type="plasmid" evidence="7">
    <name>pcsc3h3</name>
</geneLocation>
<dbReference type="PANTHER" id="PTHR43537">
    <property type="entry name" value="TRANSCRIPTIONAL REGULATOR, GNTR FAMILY"/>
    <property type="match status" value="1"/>
</dbReference>
<protein>
    <submittedName>
        <fullName evidence="6">GntR family transcriptional regulator</fullName>
    </submittedName>
</protein>
<evidence type="ECO:0000313" key="6">
    <source>
        <dbReference type="EMBL" id="PKR53849.1"/>
    </source>
</evidence>
<keyword evidence="2" id="KW-0238">DNA-binding</keyword>
<dbReference type="SMART" id="SM00895">
    <property type="entry name" value="FCD"/>
    <property type="match status" value="1"/>
</dbReference>
<dbReference type="GO" id="GO:0003700">
    <property type="term" value="F:DNA-binding transcription factor activity"/>
    <property type="evidence" value="ECO:0007669"/>
    <property type="project" value="InterPro"/>
</dbReference>
<dbReference type="EMBL" id="CP024200">
    <property type="protein sequence ID" value="AUG55754.1"/>
    <property type="molecule type" value="Genomic_DNA"/>
</dbReference>
<feature type="domain" description="HTH gntR-type" evidence="4">
    <location>
        <begin position="20"/>
        <end position="88"/>
    </location>
</feature>
<dbReference type="InterPro" id="IPR036390">
    <property type="entry name" value="WH_DNA-bd_sf"/>
</dbReference>
<dbReference type="EMBL" id="NWTK01000007">
    <property type="protein sequence ID" value="PKR53849.1"/>
    <property type="molecule type" value="Genomic_DNA"/>
</dbReference>
<name>A0A2N3KTD6_9PROT</name>
<proteinExistence type="predicted"/>
<keyword evidence="7" id="KW-1185">Reference proteome</keyword>
<evidence type="ECO:0000256" key="1">
    <source>
        <dbReference type="ARBA" id="ARBA00023015"/>
    </source>
</evidence>
<reference evidence="6 8" key="1">
    <citation type="submission" date="2017-09" db="EMBL/GenBank/DDBJ databases">
        <title>Biodiversity and function of Thalassospira species in the particle-attached aromatic-hydrocarbon-degrading consortia from the surface seawater of the South China Sea.</title>
        <authorList>
            <person name="Dong C."/>
            <person name="Liu R."/>
            <person name="Shao Z."/>
        </authorList>
    </citation>
    <scope>NUCLEOTIDE SEQUENCE [LARGE SCALE GENOMIC DNA]</scope>
    <source>
        <strain evidence="6 8">CSC1P2</strain>
    </source>
</reference>
<geneLocation type="plasmid" evidence="5">
    <name>pCSC3H3</name>
</geneLocation>
<accession>A0A2N3KTD6</accession>
<evidence type="ECO:0000313" key="8">
    <source>
        <dbReference type="Proteomes" id="UP000233597"/>
    </source>
</evidence>
<dbReference type="OrthoDB" id="9809707at2"/>
<dbReference type="AlphaFoldDB" id="A0A2N3KTD6"/>
<dbReference type="PROSITE" id="PS50949">
    <property type="entry name" value="HTH_GNTR"/>
    <property type="match status" value="1"/>
</dbReference>
<evidence type="ECO:0000256" key="3">
    <source>
        <dbReference type="ARBA" id="ARBA00023163"/>
    </source>
</evidence>
<evidence type="ECO:0000313" key="7">
    <source>
        <dbReference type="Proteomes" id="UP000233458"/>
    </source>
</evidence>
<dbReference type="SUPFAM" id="SSF48008">
    <property type="entry name" value="GntR ligand-binding domain-like"/>
    <property type="match status" value="1"/>
</dbReference>
<evidence type="ECO:0000256" key="2">
    <source>
        <dbReference type="ARBA" id="ARBA00023125"/>
    </source>
</evidence>
<keyword evidence="1" id="KW-0805">Transcription regulation</keyword>
<sequence length="261" mass="29003">MRKPNNLKRLTPIAGTIEVRGILGAAVANLGVRIVGGEWPVGSVIAKEADLVAELDVSRSVIREACRILGAKGLIRSRTSDGTRVQPRAEWRLLDPDVMDWRIQAGDREGLLRDLLKFRLVLEPGIAYSATVMANDAARQKIDAAWQAKQAVYEDTTLNEHDRRAAFIDTDLAFHQAFVEAVSSELLDQVFSVISSALELLFDHQLQALGRANRLIGMDGSHELHEDVYRAFANRDAARAEEAMRVLVHRAIEDAERGFEQ</sequence>
<keyword evidence="3" id="KW-0804">Transcription</keyword>
<dbReference type="InterPro" id="IPR008920">
    <property type="entry name" value="TF_FadR/GntR_C"/>
</dbReference>